<dbReference type="Gene3D" id="2.40.10.120">
    <property type="match status" value="1"/>
</dbReference>
<reference evidence="2 3" key="1">
    <citation type="submission" date="2017-09" db="EMBL/GenBank/DDBJ databases">
        <title>Depth-based differentiation of microbial function through sediment-hosted aquifers and enrichment of novel symbionts in the deep terrestrial subsurface.</title>
        <authorList>
            <person name="Probst A.J."/>
            <person name="Ladd B."/>
            <person name="Jarett J.K."/>
            <person name="Geller-Mcgrath D.E."/>
            <person name="Sieber C.M."/>
            <person name="Emerson J.B."/>
            <person name="Anantharaman K."/>
            <person name="Thomas B.C."/>
            <person name="Malmstrom R."/>
            <person name="Stieglmeier M."/>
            <person name="Klingl A."/>
            <person name="Woyke T."/>
            <person name="Ryan C.M."/>
            <person name="Banfield J.F."/>
        </authorList>
    </citation>
    <scope>NUCLEOTIDE SEQUENCE [LARGE SCALE GENOMIC DNA]</scope>
    <source>
        <strain evidence="2">CG23_combo_of_CG06-09_8_20_14_all_48_7</strain>
    </source>
</reference>
<feature type="chain" id="PRO_5013916970" description="Serine protease" evidence="1">
    <location>
        <begin position="23"/>
        <end position="289"/>
    </location>
</feature>
<evidence type="ECO:0008006" key="4">
    <source>
        <dbReference type="Google" id="ProtNLM"/>
    </source>
</evidence>
<keyword evidence="1" id="KW-0732">Signal</keyword>
<evidence type="ECO:0000313" key="2">
    <source>
        <dbReference type="EMBL" id="PIP16275.1"/>
    </source>
</evidence>
<proteinExistence type="predicted"/>
<protein>
    <recommendedName>
        <fullName evidence="4">Serine protease</fullName>
    </recommendedName>
</protein>
<name>A0A2G9YAM2_9BACT</name>
<dbReference type="GO" id="GO:0006508">
    <property type="term" value="P:proteolysis"/>
    <property type="evidence" value="ECO:0007669"/>
    <property type="project" value="InterPro"/>
</dbReference>
<dbReference type="GO" id="GO:0004252">
    <property type="term" value="F:serine-type endopeptidase activity"/>
    <property type="evidence" value="ECO:0007669"/>
    <property type="project" value="InterPro"/>
</dbReference>
<dbReference type="InterPro" id="IPR009003">
    <property type="entry name" value="Peptidase_S1_PA"/>
</dbReference>
<dbReference type="PANTHER" id="PTHR43019:SF23">
    <property type="entry name" value="PROTEASE DO-LIKE 5, CHLOROPLASTIC"/>
    <property type="match status" value="1"/>
</dbReference>
<gene>
    <name evidence="2" type="ORF">COX46_03230</name>
</gene>
<dbReference type="InterPro" id="IPR001940">
    <property type="entry name" value="Peptidase_S1C"/>
</dbReference>
<dbReference type="Proteomes" id="UP000230392">
    <property type="component" value="Unassembled WGS sequence"/>
</dbReference>
<dbReference type="SUPFAM" id="SSF50494">
    <property type="entry name" value="Trypsin-like serine proteases"/>
    <property type="match status" value="1"/>
</dbReference>
<dbReference type="PANTHER" id="PTHR43019">
    <property type="entry name" value="SERINE ENDOPROTEASE DEGS"/>
    <property type="match status" value="1"/>
</dbReference>
<dbReference type="PRINTS" id="PR00834">
    <property type="entry name" value="PROTEASES2C"/>
</dbReference>
<dbReference type="Pfam" id="PF13365">
    <property type="entry name" value="Trypsin_2"/>
    <property type="match status" value="1"/>
</dbReference>
<evidence type="ECO:0000313" key="3">
    <source>
        <dbReference type="Proteomes" id="UP000230392"/>
    </source>
</evidence>
<dbReference type="EMBL" id="PCRF01000158">
    <property type="protein sequence ID" value="PIP16275.1"/>
    <property type="molecule type" value="Genomic_DNA"/>
</dbReference>
<feature type="signal peptide" evidence="1">
    <location>
        <begin position="1"/>
        <end position="22"/>
    </location>
</feature>
<comment type="caution">
    <text evidence="2">The sequence shown here is derived from an EMBL/GenBank/DDBJ whole genome shotgun (WGS) entry which is preliminary data.</text>
</comment>
<organism evidence="2 3">
    <name type="scientific">bacterium (Candidatus Ratteibacteria) CG23_combo_of_CG06-09_8_20_14_all_48_7</name>
    <dbReference type="NCBI Taxonomy" id="2014292"/>
    <lineage>
        <taxon>Bacteria</taxon>
        <taxon>Candidatus Ratteibacteria</taxon>
    </lineage>
</organism>
<evidence type="ECO:0000256" key="1">
    <source>
        <dbReference type="SAM" id="SignalP"/>
    </source>
</evidence>
<sequence>MRIKAVLSFILISFCITSKSQAQTGGLMNSNIPVSTKWLLDVAGDAGRTAVKSVYMIACPKTGLKGTGFLLKSGHLITNEHVIRGCQANEIMAWSSFGVQVTFQRLIVDAKRDLAVLTPVEKQPGGLTLGTDENLLVGTSVFTWGFPLGYNGPAPLFSAGYLSGFIAYRKDADGTNVIKHLVVNGAFNPGNSGGPLFSPNNKVIGIVVSKHAPISEFHLSAIKALPENQSGITFTATDDKGKQTVLVESQVVAGLLQYFRDLTQVMIGEAISVSELKTLLQENKITLPE</sequence>
<accession>A0A2G9YAM2</accession>
<dbReference type="AlphaFoldDB" id="A0A2G9YAM2"/>